<dbReference type="CDD" id="cd04301">
    <property type="entry name" value="NAT_SF"/>
    <property type="match status" value="1"/>
</dbReference>
<evidence type="ECO:0000313" key="3">
    <source>
        <dbReference type="Proteomes" id="UP000218022"/>
    </source>
</evidence>
<dbReference type="AlphaFoldDB" id="A0A2A4F2N5"/>
<proteinExistence type="predicted"/>
<organism evidence="2 3">
    <name type="scientific">Paraburkholderia acidicola</name>
    <dbReference type="NCBI Taxonomy" id="1912599"/>
    <lineage>
        <taxon>Bacteria</taxon>
        <taxon>Pseudomonadati</taxon>
        <taxon>Pseudomonadota</taxon>
        <taxon>Betaproteobacteria</taxon>
        <taxon>Burkholderiales</taxon>
        <taxon>Burkholderiaceae</taxon>
        <taxon>Paraburkholderia</taxon>
    </lineage>
</organism>
<reference evidence="2 3" key="1">
    <citation type="submission" date="2017-01" db="EMBL/GenBank/DDBJ databases">
        <title>Whole-Genome Shotgun Sequencing of Two beta-Proteobacterial Species in Search of the Bulgecin Biosynthetic Cluster.</title>
        <authorList>
            <person name="Horsman M.E."/>
            <person name="Marous D.R."/>
            <person name="Li R."/>
            <person name="Oliver R.A."/>
            <person name="Byun B."/>
            <person name="Emrich S.J."/>
            <person name="Boggess B."/>
            <person name="Townsend C.A."/>
            <person name="Mobashery S."/>
        </authorList>
    </citation>
    <scope>NUCLEOTIDE SEQUENCE [LARGE SCALE GENOMIC DNA]</scope>
    <source>
        <strain evidence="2 3">ATCC 31363</strain>
    </source>
</reference>
<dbReference type="GO" id="GO:0008999">
    <property type="term" value="F:protein-N-terminal-alanine acetyltransferase activity"/>
    <property type="evidence" value="ECO:0007669"/>
    <property type="project" value="TreeGrafter"/>
</dbReference>
<gene>
    <name evidence="2" type="ORF">BWP39_09075</name>
</gene>
<evidence type="ECO:0000259" key="1">
    <source>
        <dbReference type="PROSITE" id="PS51186"/>
    </source>
</evidence>
<dbReference type="OrthoDB" id="9801669at2"/>
<dbReference type="GO" id="GO:1990189">
    <property type="term" value="F:protein N-terminal-serine acetyltransferase activity"/>
    <property type="evidence" value="ECO:0007669"/>
    <property type="project" value="TreeGrafter"/>
</dbReference>
<accession>A0A2A4F2N5</accession>
<dbReference type="InterPro" id="IPR000182">
    <property type="entry name" value="GNAT_dom"/>
</dbReference>
<dbReference type="Proteomes" id="UP000218022">
    <property type="component" value="Unassembled WGS sequence"/>
</dbReference>
<dbReference type="PROSITE" id="PS51186">
    <property type="entry name" value="GNAT"/>
    <property type="match status" value="1"/>
</dbReference>
<name>A0A2A4F2N5_9BURK</name>
<dbReference type="GO" id="GO:0005737">
    <property type="term" value="C:cytoplasm"/>
    <property type="evidence" value="ECO:0007669"/>
    <property type="project" value="TreeGrafter"/>
</dbReference>
<feature type="domain" description="N-acetyltransferase" evidence="1">
    <location>
        <begin position="14"/>
        <end position="178"/>
    </location>
</feature>
<protein>
    <submittedName>
        <fullName evidence="2">GNAT family N-acetyltransferase</fullName>
    </submittedName>
</protein>
<dbReference type="RefSeq" id="WP_096719069.1">
    <property type="nucleotide sequence ID" value="NZ_MTZV01000003.1"/>
</dbReference>
<dbReference type="Pfam" id="PF13302">
    <property type="entry name" value="Acetyltransf_3"/>
    <property type="match status" value="1"/>
</dbReference>
<evidence type="ECO:0000313" key="2">
    <source>
        <dbReference type="EMBL" id="PCE26930.1"/>
    </source>
</evidence>
<dbReference type="SUPFAM" id="SSF55729">
    <property type="entry name" value="Acyl-CoA N-acyltransferases (Nat)"/>
    <property type="match status" value="1"/>
</dbReference>
<dbReference type="PANTHER" id="PTHR43441:SF11">
    <property type="entry name" value="RIBOSOMAL-PROTEIN-SERINE ACETYLTRANSFERASE"/>
    <property type="match status" value="1"/>
</dbReference>
<comment type="caution">
    <text evidence="2">The sequence shown here is derived from an EMBL/GenBank/DDBJ whole genome shotgun (WGS) entry which is preliminary data.</text>
</comment>
<dbReference type="Gene3D" id="3.40.630.30">
    <property type="match status" value="1"/>
</dbReference>
<dbReference type="PANTHER" id="PTHR43441">
    <property type="entry name" value="RIBOSOMAL-PROTEIN-SERINE ACETYLTRANSFERASE"/>
    <property type="match status" value="1"/>
</dbReference>
<dbReference type="InterPro" id="IPR016181">
    <property type="entry name" value="Acyl_CoA_acyltransferase"/>
</dbReference>
<sequence>MKDQTLPKSSYPGVSLRHLERSDQAAWYAYLSIPEVIQHTSWDLHSMDDLTPMFDGMESTVATSIRRLAIIDDTDNHLIGTIGFHSISVINRVGEIAYDLAPSHWGKGIASAMCTTVTEWAFAELGFVRVQATTLDTNVRSARVLEKSRFQYEGLLRSYRMVRGTPGDFHLYARLAGDSLK</sequence>
<dbReference type="EMBL" id="MTZV01000003">
    <property type="protein sequence ID" value="PCE26930.1"/>
    <property type="molecule type" value="Genomic_DNA"/>
</dbReference>
<keyword evidence="2" id="KW-0808">Transferase</keyword>
<dbReference type="InterPro" id="IPR051908">
    <property type="entry name" value="Ribosomal_N-acetyltransferase"/>
</dbReference>